<dbReference type="AlphaFoldDB" id="A0AAE3W272"/>
<organism evidence="1 2">
    <name type="scientific">Catenuloplanes indicus</name>
    <dbReference type="NCBI Taxonomy" id="137267"/>
    <lineage>
        <taxon>Bacteria</taxon>
        <taxon>Bacillati</taxon>
        <taxon>Actinomycetota</taxon>
        <taxon>Actinomycetes</taxon>
        <taxon>Micromonosporales</taxon>
        <taxon>Micromonosporaceae</taxon>
        <taxon>Catenuloplanes</taxon>
    </lineage>
</organism>
<dbReference type="RefSeq" id="WP_307241685.1">
    <property type="nucleotide sequence ID" value="NZ_JAUSUZ010000001.1"/>
</dbReference>
<name>A0AAE3W272_9ACTN</name>
<accession>A0AAE3W272</accession>
<reference evidence="1 2" key="1">
    <citation type="submission" date="2023-07" db="EMBL/GenBank/DDBJ databases">
        <title>Sequencing the genomes of 1000 actinobacteria strains.</title>
        <authorList>
            <person name="Klenk H.-P."/>
        </authorList>
    </citation>
    <scope>NUCLEOTIDE SEQUENCE [LARGE SCALE GENOMIC DNA]</scope>
    <source>
        <strain evidence="1 2">DSM 44709</strain>
    </source>
</reference>
<protein>
    <submittedName>
        <fullName evidence="1">Uncharacterized protein</fullName>
    </submittedName>
</protein>
<evidence type="ECO:0000313" key="1">
    <source>
        <dbReference type="EMBL" id="MDQ0367567.1"/>
    </source>
</evidence>
<evidence type="ECO:0000313" key="2">
    <source>
        <dbReference type="Proteomes" id="UP001240236"/>
    </source>
</evidence>
<proteinExistence type="predicted"/>
<comment type="caution">
    <text evidence="1">The sequence shown here is derived from an EMBL/GenBank/DDBJ whole genome shotgun (WGS) entry which is preliminary data.</text>
</comment>
<keyword evidence="2" id="KW-1185">Reference proteome</keyword>
<dbReference type="EMBL" id="JAUSUZ010000001">
    <property type="protein sequence ID" value="MDQ0367567.1"/>
    <property type="molecule type" value="Genomic_DNA"/>
</dbReference>
<gene>
    <name evidence="1" type="ORF">J2S42_004236</name>
</gene>
<dbReference type="Proteomes" id="UP001240236">
    <property type="component" value="Unassembled WGS sequence"/>
</dbReference>
<sequence length="163" mass="18209">MRPWKRIKWFFNPHDSGEPIKVVSHAVPVPMRGHSDPAWNAPTTRYQAFRLTPGQRARGHGGRWPAAFPHVEPAAPRRRPAIVPGTVLDVAPLDHRGDGGRLSIRVTEIGEEYRRVPTLEWLRVRGVVLRPDGVPGDETSAWIRAAALAEAVRPPGWLPTPNR</sequence>